<reference evidence="1 2" key="1">
    <citation type="submission" date="2019-11" db="EMBL/GenBank/DDBJ databases">
        <title>Whole-genome sequence of a the green, strictly anaerobic photosynthetic bacterium Heliobacillus mobilis DSM 6151.</title>
        <authorList>
            <person name="Kyndt J.A."/>
            <person name="Meyer T.E."/>
        </authorList>
    </citation>
    <scope>NUCLEOTIDE SEQUENCE [LARGE SCALE GENOMIC DNA]</scope>
    <source>
        <strain evidence="1 2">DSM 6151</strain>
    </source>
</reference>
<protein>
    <submittedName>
        <fullName evidence="1">Glycosyltransferase</fullName>
    </submittedName>
</protein>
<dbReference type="EMBL" id="WNKU01000016">
    <property type="protein sequence ID" value="MTV49910.1"/>
    <property type="molecule type" value="Genomic_DNA"/>
</dbReference>
<dbReference type="AlphaFoldDB" id="A0A6I3SLU0"/>
<evidence type="ECO:0000313" key="2">
    <source>
        <dbReference type="Proteomes" id="UP000430670"/>
    </source>
</evidence>
<dbReference type="PANTHER" id="PTHR12526:SF630">
    <property type="entry name" value="GLYCOSYLTRANSFERASE"/>
    <property type="match status" value="1"/>
</dbReference>
<dbReference type="Proteomes" id="UP000430670">
    <property type="component" value="Unassembled WGS sequence"/>
</dbReference>
<sequence>MDIVCIGAAEWYGIWARAQQLMVRLARRGHRIVYVEPPITYLAPLKNRELWKSRWPSAGRLEEVEPGRIWRLEPPVFLPFHGMRRGFNRINQRWLEGSLRKALSSLGMEKPVLWTYLPGSCDLLTGGIQWHYRVYDCVDDHAAFSGLIDPEVMETMEAELACQADAVFASARALRDKVAKVRSDVTLVPNAADVEHFRQAYQGGREDNRRDGNDASPQHVLPMPADFPRQFRHVIGFVGGIGDWIDIELLTSLARSQEDWALVLIGPVETDVRILQELSNVFFLGRKPYAALPAYIQGFDVCLSPFRINTLTLSVNPVKVYEYLAAGKPVVSTALPEVLSFAPVVEIGTDESSFLRAVEQSILTDSPEKQAERLALAERHSWDARLTDMLQKMGQ</sequence>
<dbReference type="Gene3D" id="3.40.50.2000">
    <property type="entry name" value="Glycogen Phosphorylase B"/>
    <property type="match status" value="1"/>
</dbReference>
<organism evidence="1 2">
    <name type="scientific">Heliobacterium mobile</name>
    <name type="common">Heliobacillus mobilis</name>
    <dbReference type="NCBI Taxonomy" id="28064"/>
    <lineage>
        <taxon>Bacteria</taxon>
        <taxon>Bacillati</taxon>
        <taxon>Bacillota</taxon>
        <taxon>Clostridia</taxon>
        <taxon>Eubacteriales</taxon>
        <taxon>Heliobacteriaceae</taxon>
        <taxon>Heliobacterium</taxon>
    </lineage>
</organism>
<dbReference type="PANTHER" id="PTHR12526">
    <property type="entry name" value="GLYCOSYLTRANSFERASE"/>
    <property type="match status" value="1"/>
</dbReference>
<gene>
    <name evidence="1" type="ORF">GJ688_13095</name>
</gene>
<dbReference type="SUPFAM" id="SSF53756">
    <property type="entry name" value="UDP-Glycosyltransferase/glycogen phosphorylase"/>
    <property type="match status" value="1"/>
</dbReference>
<keyword evidence="1" id="KW-0808">Transferase</keyword>
<dbReference type="Pfam" id="PF13692">
    <property type="entry name" value="Glyco_trans_1_4"/>
    <property type="match status" value="1"/>
</dbReference>
<keyword evidence="2" id="KW-1185">Reference proteome</keyword>
<comment type="caution">
    <text evidence="1">The sequence shown here is derived from an EMBL/GenBank/DDBJ whole genome shotgun (WGS) entry which is preliminary data.</text>
</comment>
<accession>A0A6I3SLU0</accession>
<name>A0A6I3SLU0_HELMO</name>
<dbReference type="GO" id="GO:0016740">
    <property type="term" value="F:transferase activity"/>
    <property type="evidence" value="ECO:0007669"/>
    <property type="project" value="UniProtKB-KW"/>
</dbReference>
<dbReference type="OrthoDB" id="9816564at2"/>
<dbReference type="RefSeq" id="WP_155477007.1">
    <property type="nucleotide sequence ID" value="NZ_WNKU01000016.1"/>
</dbReference>
<evidence type="ECO:0000313" key="1">
    <source>
        <dbReference type="EMBL" id="MTV49910.1"/>
    </source>
</evidence>
<proteinExistence type="predicted"/>